<dbReference type="Proteomes" id="UP000799291">
    <property type="component" value="Unassembled WGS sequence"/>
</dbReference>
<proteinExistence type="predicted"/>
<protein>
    <recommendedName>
        <fullName evidence="3">F-box domain-containing protein</fullName>
    </recommendedName>
</protein>
<accession>A0A6G1ILW7</accession>
<name>A0A6G1ILW7_9PLEO</name>
<evidence type="ECO:0000313" key="2">
    <source>
        <dbReference type="Proteomes" id="UP000799291"/>
    </source>
</evidence>
<dbReference type="OrthoDB" id="5421601at2759"/>
<gene>
    <name evidence="1" type="ORF">K458DRAFT_119366</name>
</gene>
<dbReference type="AlphaFoldDB" id="A0A6G1ILW7"/>
<keyword evidence="2" id="KW-1185">Reference proteome</keyword>
<sequence length="511" mass="56975">MGFLDLAPEIIDVIIDLSLPLGLEGLALTCKALYGRAKSQIERHNALKRRWRCADNYSTPTRSDTLGILHEISLDPLVAEYIEVLDLWDRRTSLDYPENIAAREGRGGGYNFRADAKAMEKIWETVTGSAFYIHANLENAREWWASLMEQAVDGTPIVDLWESWRAMAMLLGLLTNLRVLRLSPFWIEAPYHDSDGAADFLRGFAGMVSAANAENGPLSKLEVVLPFMSDGYDSKVGLQSLQPLMTLNSLTEMYLVGVVAVDDGYTGIPFEWGTPGLKSSLRRLELVNSCIDAEGLSNLVAHTPKLEIFKYSHSTKNHGCQHDWNPGTFIEALARHCSNTILEVALTIDELSGDIVNGASSFLALPNIQKLEVDIQVFCGPPVESGQRLGENAVIPQGDRPWNKEDIPCIGSMVPNNVREVQINTGYPNADPTALLSLLKNLRQQRAERLHALERVIIRQYGGNSAQEIADWSGATLEAFEEDVHEMRLRTSMPQWKREFEDRVRSLARGE</sequence>
<reference evidence="1" key="1">
    <citation type="journal article" date="2020" name="Stud. Mycol.">
        <title>101 Dothideomycetes genomes: a test case for predicting lifestyles and emergence of pathogens.</title>
        <authorList>
            <person name="Haridas S."/>
            <person name="Albert R."/>
            <person name="Binder M."/>
            <person name="Bloem J."/>
            <person name="Labutti K."/>
            <person name="Salamov A."/>
            <person name="Andreopoulos B."/>
            <person name="Baker S."/>
            <person name="Barry K."/>
            <person name="Bills G."/>
            <person name="Bluhm B."/>
            <person name="Cannon C."/>
            <person name="Castanera R."/>
            <person name="Culley D."/>
            <person name="Daum C."/>
            <person name="Ezra D."/>
            <person name="Gonzalez J."/>
            <person name="Henrissat B."/>
            <person name="Kuo A."/>
            <person name="Liang C."/>
            <person name="Lipzen A."/>
            <person name="Lutzoni F."/>
            <person name="Magnuson J."/>
            <person name="Mondo S."/>
            <person name="Nolan M."/>
            <person name="Ohm R."/>
            <person name="Pangilinan J."/>
            <person name="Park H.-J."/>
            <person name="Ramirez L."/>
            <person name="Alfaro M."/>
            <person name="Sun H."/>
            <person name="Tritt A."/>
            <person name="Yoshinaga Y."/>
            <person name="Zwiers L.-H."/>
            <person name="Turgeon B."/>
            <person name="Goodwin S."/>
            <person name="Spatafora J."/>
            <person name="Crous P."/>
            <person name="Grigoriev I."/>
        </authorList>
    </citation>
    <scope>NUCLEOTIDE SEQUENCE</scope>
    <source>
        <strain evidence="1">CBS 122367</strain>
    </source>
</reference>
<evidence type="ECO:0008006" key="3">
    <source>
        <dbReference type="Google" id="ProtNLM"/>
    </source>
</evidence>
<evidence type="ECO:0000313" key="1">
    <source>
        <dbReference type="EMBL" id="KAF2679244.1"/>
    </source>
</evidence>
<organism evidence="1 2">
    <name type="scientific">Lentithecium fluviatile CBS 122367</name>
    <dbReference type="NCBI Taxonomy" id="1168545"/>
    <lineage>
        <taxon>Eukaryota</taxon>
        <taxon>Fungi</taxon>
        <taxon>Dikarya</taxon>
        <taxon>Ascomycota</taxon>
        <taxon>Pezizomycotina</taxon>
        <taxon>Dothideomycetes</taxon>
        <taxon>Pleosporomycetidae</taxon>
        <taxon>Pleosporales</taxon>
        <taxon>Massarineae</taxon>
        <taxon>Lentitheciaceae</taxon>
        <taxon>Lentithecium</taxon>
    </lineage>
</organism>
<dbReference type="EMBL" id="MU005605">
    <property type="protein sequence ID" value="KAF2679244.1"/>
    <property type="molecule type" value="Genomic_DNA"/>
</dbReference>